<evidence type="ECO:0000313" key="1">
    <source>
        <dbReference type="EMBL" id="ODS32728.1"/>
    </source>
</evidence>
<evidence type="ECO:0000313" key="2">
    <source>
        <dbReference type="Proteomes" id="UP000094056"/>
    </source>
</evidence>
<comment type="caution">
    <text evidence="1">The sequence shown here is derived from an EMBL/GenBank/DDBJ whole genome shotgun (WGS) entry which is preliminary data.</text>
</comment>
<accession>A0A1E3XAV2</accession>
<dbReference type="EMBL" id="MAYW01000051">
    <property type="protein sequence ID" value="ODS32728.1"/>
    <property type="molecule type" value="Genomic_DNA"/>
</dbReference>
<dbReference type="Proteomes" id="UP000094056">
    <property type="component" value="Unassembled WGS sequence"/>
</dbReference>
<organism evidence="1 2">
    <name type="scientific">Candidatus Scalindua rubra</name>
    <dbReference type="NCBI Taxonomy" id="1872076"/>
    <lineage>
        <taxon>Bacteria</taxon>
        <taxon>Pseudomonadati</taxon>
        <taxon>Planctomycetota</taxon>
        <taxon>Candidatus Brocadiia</taxon>
        <taxon>Candidatus Brocadiales</taxon>
        <taxon>Candidatus Scalinduaceae</taxon>
        <taxon>Candidatus Scalindua</taxon>
    </lineage>
</organism>
<reference evidence="1 2" key="1">
    <citation type="submission" date="2016-07" db="EMBL/GenBank/DDBJ databases">
        <title>Draft genome of Scalindua rubra, obtained from a brine-seawater interface in the Red Sea, sheds light on salt adaptation in anammox bacteria.</title>
        <authorList>
            <person name="Speth D.R."/>
            <person name="Lagkouvardos I."/>
            <person name="Wang Y."/>
            <person name="Qian P.-Y."/>
            <person name="Dutilh B.E."/>
            <person name="Jetten M.S."/>
        </authorList>
    </citation>
    <scope>NUCLEOTIDE SEQUENCE [LARGE SCALE GENOMIC DNA]</scope>
    <source>
        <strain evidence="1">BSI-1</strain>
    </source>
</reference>
<proteinExistence type="predicted"/>
<gene>
    <name evidence="1" type="ORF">SCARUB_02168</name>
</gene>
<dbReference type="AlphaFoldDB" id="A0A1E3XAV2"/>
<protein>
    <submittedName>
        <fullName evidence="1">Uncharacterized protein</fullName>
    </submittedName>
</protein>
<sequence length="90" mass="10066">MVHDTFTIPGIQYQTLWMTEIAAENNMAFASRNTGEIITKTETIINLCEEFSEVAHSVGTALARYFETFSHGCCQVTTLIREGKVAFSNK</sequence>
<name>A0A1E3XAV2_9BACT</name>